<dbReference type="EMBL" id="MH056209">
    <property type="protein sequence ID" value="AWH58744.1"/>
    <property type="molecule type" value="Genomic_DNA"/>
</dbReference>
<reference evidence="1" key="1">
    <citation type="submission" date="2018-03" db="EMBL/GenBank/DDBJ databases">
        <title>LMB-1, a novel family of class B2 Metallo-betalactamase from an isolate of Enterobacter cloacae.</title>
        <authorList>
            <person name="lange F.A."/>
            <person name="Pfennigwerth N.E."/>
            <person name="Hartl R."/>
            <person name="Kerschner H."/>
            <person name="Achleitner D."/>
            <person name="Gatermann S.G."/>
            <person name="Kaase M.H."/>
        </authorList>
    </citation>
    <scope>NUCLEOTIDE SEQUENCE</scope>
    <source>
        <strain evidence="1">NRZ-10170</strain>
        <plasmid evidence="1">pNRZ-10170-LMB-1</plasmid>
    </source>
</reference>
<proteinExistence type="predicted"/>
<organism evidence="1">
    <name type="scientific">Enterobacter cloacae</name>
    <dbReference type="NCBI Taxonomy" id="550"/>
    <lineage>
        <taxon>Bacteria</taxon>
        <taxon>Pseudomonadati</taxon>
        <taxon>Pseudomonadota</taxon>
        <taxon>Gammaproteobacteria</taxon>
        <taxon>Enterobacterales</taxon>
        <taxon>Enterobacteriaceae</taxon>
        <taxon>Enterobacter</taxon>
        <taxon>Enterobacter cloacae complex</taxon>
    </lineage>
</organism>
<evidence type="ECO:0000313" key="1">
    <source>
        <dbReference type="EMBL" id="AWH58744.1"/>
    </source>
</evidence>
<protein>
    <submittedName>
        <fullName evidence="1">Uncharacterized protein</fullName>
    </submittedName>
</protein>
<accession>A0A2S1PK05</accession>
<geneLocation type="plasmid" evidence="1">
    <name>pNRZ-10170-LMB-1</name>
</geneLocation>
<name>A0A2S1PK05_ENTCL</name>
<sequence>MTNRKAIPDKVQAKIMDKSAARCAICYSTRMNTDVVYPVPGFQSAHIDQNAANCAENNLYRGSRFNRVKNHVKAIIHCLN</sequence>
<dbReference type="AlphaFoldDB" id="A0A2S1PK05"/>
<keyword evidence="1" id="KW-0614">Plasmid</keyword>